<dbReference type="InterPro" id="IPR001204">
    <property type="entry name" value="Phos_transporter"/>
</dbReference>
<feature type="transmembrane region" description="Helical" evidence="6">
    <location>
        <begin position="36"/>
        <end position="56"/>
    </location>
</feature>
<feature type="transmembrane region" description="Helical" evidence="6">
    <location>
        <begin position="77"/>
        <end position="95"/>
    </location>
</feature>
<evidence type="ECO:0000256" key="2">
    <source>
        <dbReference type="ARBA" id="ARBA00022448"/>
    </source>
</evidence>
<dbReference type="EMBL" id="DXDC01000432">
    <property type="protein sequence ID" value="HIY67416.1"/>
    <property type="molecule type" value="Genomic_DNA"/>
</dbReference>
<evidence type="ECO:0000256" key="3">
    <source>
        <dbReference type="ARBA" id="ARBA00022692"/>
    </source>
</evidence>
<dbReference type="Proteomes" id="UP000824005">
    <property type="component" value="Unassembled WGS sequence"/>
</dbReference>
<evidence type="ECO:0000256" key="5">
    <source>
        <dbReference type="ARBA" id="ARBA00023136"/>
    </source>
</evidence>
<protein>
    <submittedName>
        <fullName evidence="7">Inorganic phosphate transporter</fullName>
    </submittedName>
</protein>
<keyword evidence="3 6" id="KW-0812">Transmembrane</keyword>
<dbReference type="GO" id="GO:0005315">
    <property type="term" value="F:phosphate transmembrane transporter activity"/>
    <property type="evidence" value="ECO:0007669"/>
    <property type="project" value="InterPro"/>
</dbReference>
<dbReference type="AlphaFoldDB" id="A0A9D1YY36"/>
<dbReference type="GO" id="GO:0016020">
    <property type="term" value="C:membrane"/>
    <property type="evidence" value="ECO:0007669"/>
    <property type="project" value="UniProtKB-SubCell"/>
</dbReference>
<organism evidence="7 8">
    <name type="scientific">Candidatus Agrococcus pullicola</name>
    <dbReference type="NCBI Taxonomy" id="2838429"/>
    <lineage>
        <taxon>Bacteria</taxon>
        <taxon>Bacillati</taxon>
        <taxon>Actinomycetota</taxon>
        <taxon>Actinomycetes</taxon>
        <taxon>Micrococcales</taxon>
        <taxon>Microbacteriaceae</taxon>
        <taxon>Agrococcus</taxon>
    </lineage>
</organism>
<feature type="transmembrane region" description="Helical" evidence="6">
    <location>
        <begin position="162"/>
        <end position="179"/>
    </location>
</feature>
<gene>
    <name evidence="7" type="ORF">H9830_14205</name>
</gene>
<dbReference type="PANTHER" id="PTHR11101:SF80">
    <property type="entry name" value="PHOSPHATE TRANSPORTER"/>
    <property type="match status" value="1"/>
</dbReference>
<feature type="transmembrane region" description="Helical" evidence="6">
    <location>
        <begin position="129"/>
        <end position="150"/>
    </location>
</feature>
<accession>A0A9D1YY36</accession>
<name>A0A9D1YY36_9MICO</name>
<proteinExistence type="predicted"/>
<keyword evidence="4 6" id="KW-1133">Transmembrane helix</keyword>
<sequence>MIIALSVTAAFFSLMHGLNTGASLLAMSLNIRGLNLGGALTIMTLGVAIAPFLFGWGVANTLAHDLVPFGGEQGPRGMLVAVLVTIAVILLLSWARVPSSLTIALVGAIAGYGFVAIGIVDWGAIAKVLVVMFIAPIASGFIAYLISRLLLPLLPLGSVRKYLETGHLIAFALLSLAYGSNDAQKMLAVAMIALGIGGTAGITELWWVIVICALLFGLGSRLGVARMSKTISTGVLPAAPTDMVVTEVSTSVAMLVSTGIGSPVGLAQTMSGSLIGAGLSQGYGRIRWQEVSKILIAWLVTLPVTFGLASLIGVMAQ</sequence>
<feature type="transmembrane region" description="Helical" evidence="6">
    <location>
        <begin position="295"/>
        <end position="316"/>
    </location>
</feature>
<comment type="subcellular location">
    <subcellularLocation>
        <location evidence="1">Membrane</location>
        <topology evidence="1">Multi-pass membrane protein</topology>
    </subcellularLocation>
</comment>
<evidence type="ECO:0000313" key="8">
    <source>
        <dbReference type="Proteomes" id="UP000824005"/>
    </source>
</evidence>
<keyword evidence="2" id="KW-0813">Transport</keyword>
<evidence type="ECO:0000256" key="4">
    <source>
        <dbReference type="ARBA" id="ARBA00022989"/>
    </source>
</evidence>
<reference evidence="7" key="1">
    <citation type="journal article" date="2021" name="PeerJ">
        <title>Extensive microbial diversity within the chicken gut microbiome revealed by metagenomics and culture.</title>
        <authorList>
            <person name="Gilroy R."/>
            <person name="Ravi A."/>
            <person name="Getino M."/>
            <person name="Pursley I."/>
            <person name="Horton D.L."/>
            <person name="Alikhan N.F."/>
            <person name="Baker D."/>
            <person name="Gharbi K."/>
            <person name="Hall N."/>
            <person name="Watson M."/>
            <person name="Adriaenssens E.M."/>
            <person name="Foster-Nyarko E."/>
            <person name="Jarju S."/>
            <person name="Secka A."/>
            <person name="Antonio M."/>
            <person name="Oren A."/>
            <person name="Chaudhuri R.R."/>
            <person name="La Ragione R."/>
            <person name="Hildebrand F."/>
            <person name="Pallen M.J."/>
        </authorList>
    </citation>
    <scope>NUCLEOTIDE SEQUENCE</scope>
    <source>
        <strain evidence="7">ChiGjej1B1-98</strain>
    </source>
</reference>
<reference evidence="7" key="2">
    <citation type="submission" date="2021-04" db="EMBL/GenBank/DDBJ databases">
        <authorList>
            <person name="Gilroy R."/>
        </authorList>
    </citation>
    <scope>NUCLEOTIDE SEQUENCE</scope>
    <source>
        <strain evidence="7">ChiGjej1B1-98</strain>
    </source>
</reference>
<keyword evidence="5 6" id="KW-0472">Membrane</keyword>
<dbReference type="GO" id="GO:0035435">
    <property type="term" value="P:phosphate ion transmembrane transport"/>
    <property type="evidence" value="ECO:0007669"/>
    <property type="project" value="TreeGrafter"/>
</dbReference>
<dbReference type="Pfam" id="PF01384">
    <property type="entry name" value="PHO4"/>
    <property type="match status" value="2"/>
</dbReference>
<comment type="caution">
    <text evidence="7">The sequence shown here is derived from an EMBL/GenBank/DDBJ whole genome shotgun (WGS) entry which is preliminary data.</text>
</comment>
<dbReference type="PANTHER" id="PTHR11101">
    <property type="entry name" value="PHOSPHATE TRANSPORTER"/>
    <property type="match status" value="1"/>
</dbReference>
<evidence type="ECO:0000313" key="7">
    <source>
        <dbReference type="EMBL" id="HIY67416.1"/>
    </source>
</evidence>
<evidence type="ECO:0000256" key="6">
    <source>
        <dbReference type="SAM" id="Phobius"/>
    </source>
</evidence>
<evidence type="ECO:0000256" key="1">
    <source>
        <dbReference type="ARBA" id="ARBA00004141"/>
    </source>
</evidence>
<feature type="transmembrane region" description="Helical" evidence="6">
    <location>
        <begin position="101"/>
        <end position="122"/>
    </location>
</feature>